<keyword evidence="3" id="KW-1185">Reference proteome</keyword>
<comment type="caution">
    <text evidence="2">The sequence shown here is derived from an EMBL/GenBank/DDBJ whole genome shotgun (WGS) entry which is preliminary data.</text>
</comment>
<proteinExistence type="predicted"/>
<dbReference type="SUPFAM" id="SSF51905">
    <property type="entry name" value="FAD/NAD(P)-binding domain"/>
    <property type="match status" value="2"/>
</dbReference>
<dbReference type="InterPro" id="IPR036188">
    <property type="entry name" value="FAD/NAD-bd_sf"/>
</dbReference>
<evidence type="ECO:0000313" key="2">
    <source>
        <dbReference type="EMBL" id="MDR7191986.1"/>
    </source>
</evidence>
<dbReference type="RefSeq" id="WP_310232811.1">
    <property type="nucleotide sequence ID" value="NZ_JAVDWO010000002.1"/>
</dbReference>
<sequence>MESVDVVVVGGGQAGLAAGYFLRRAGLSYVILDAEPSPGGAWRHAWKSLHLFSPAEWSSIPGWPMPAAHGPYPDRAEVIDYLTRYEQKYTLPVTRPVFVDRIDRSDEGLIVSSTDGRRWRGRAVISATGTWRRPYVPPYDGLPGFAGQQMHSGEYTDAAAFAGKRVAIIGGGNSGAQILAEVSEVAETIWITEREPEFLPDAVDGRLLFQRATEKWKAQQEGRAPDIPAGGFGDIVMVAPVKDARARGVLTARRPPVCFTPEGMRWEDGVEQHIDAVIWCTGFRPALSHLRALGVINDRGLVAVDASRVRSVAEPSVWLLGYGDWNGAASATLVGVTRYAREAVNQATAFLAAADA</sequence>
<reference evidence="2 3" key="1">
    <citation type="submission" date="2023-07" db="EMBL/GenBank/DDBJ databases">
        <title>Sorghum-associated microbial communities from plants grown in Nebraska, USA.</title>
        <authorList>
            <person name="Schachtman D."/>
        </authorList>
    </citation>
    <scope>NUCLEOTIDE SEQUENCE [LARGE SCALE GENOMIC DNA]</scope>
    <source>
        <strain evidence="2 3">4099</strain>
    </source>
</reference>
<protein>
    <submittedName>
        <fullName evidence="2">Cation diffusion facilitator CzcD-associated flavoprotein CzcO</fullName>
    </submittedName>
</protein>
<dbReference type="Pfam" id="PF13738">
    <property type="entry name" value="Pyr_redox_3"/>
    <property type="match status" value="1"/>
</dbReference>
<dbReference type="PANTHER" id="PTHR43539">
    <property type="entry name" value="FLAVIN-BINDING MONOOXYGENASE-LIKE PROTEIN (AFU_ORTHOLOGUE AFUA_4G09220)"/>
    <property type="match status" value="1"/>
</dbReference>
<dbReference type="EMBL" id="JAVDWO010000002">
    <property type="protein sequence ID" value="MDR7191986.1"/>
    <property type="molecule type" value="Genomic_DNA"/>
</dbReference>
<dbReference type="PANTHER" id="PTHR43539:SF78">
    <property type="entry name" value="FLAVIN-CONTAINING MONOOXYGENASE"/>
    <property type="match status" value="1"/>
</dbReference>
<keyword evidence="1" id="KW-0560">Oxidoreductase</keyword>
<organism evidence="2 3">
    <name type="scientific">Luteimonas terrae</name>
    <dbReference type="NCBI Taxonomy" id="1530191"/>
    <lineage>
        <taxon>Bacteria</taxon>
        <taxon>Pseudomonadati</taxon>
        <taxon>Pseudomonadota</taxon>
        <taxon>Gammaproteobacteria</taxon>
        <taxon>Lysobacterales</taxon>
        <taxon>Lysobacteraceae</taxon>
        <taxon>Luteimonas</taxon>
    </lineage>
</organism>
<dbReference type="NCBIfam" id="NF040505">
    <property type="entry name" value="ArsO_flavin_mono"/>
    <property type="match status" value="1"/>
</dbReference>
<accession>A0ABU1XTA2</accession>
<gene>
    <name evidence="2" type="ORF">J2W68_000694</name>
</gene>
<name>A0ABU1XTA2_9GAMM</name>
<dbReference type="InterPro" id="IPR050982">
    <property type="entry name" value="Auxin_biosynth/cation_transpt"/>
</dbReference>
<evidence type="ECO:0000256" key="1">
    <source>
        <dbReference type="ARBA" id="ARBA00023002"/>
    </source>
</evidence>
<dbReference type="Gene3D" id="3.50.50.60">
    <property type="entry name" value="FAD/NAD(P)-binding domain"/>
    <property type="match status" value="1"/>
</dbReference>
<dbReference type="Proteomes" id="UP001256588">
    <property type="component" value="Unassembled WGS sequence"/>
</dbReference>
<evidence type="ECO:0000313" key="3">
    <source>
        <dbReference type="Proteomes" id="UP001256588"/>
    </source>
</evidence>
<dbReference type="PRINTS" id="PR00469">
    <property type="entry name" value="PNDRDTASEII"/>
</dbReference>
<dbReference type="PRINTS" id="PR00368">
    <property type="entry name" value="FADPNR"/>
</dbReference>